<name>A0A8J7G7Y3_9ACTN</name>
<sequence>MTHLPQDRPAGGMDPLVPGAALLPLSERGGVSHPIPHSPGTLRPFSATLARPMPPVSKKHDTASTTGSRKDQTSTSDDGNVKPDTITVTTTDS</sequence>
<evidence type="ECO:0000313" key="2">
    <source>
        <dbReference type="EMBL" id="MBG6134590.1"/>
    </source>
</evidence>
<organism evidence="2 3">
    <name type="scientific">Longispora fulva</name>
    <dbReference type="NCBI Taxonomy" id="619741"/>
    <lineage>
        <taxon>Bacteria</taxon>
        <taxon>Bacillati</taxon>
        <taxon>Actinomycetota</taxon>
        <taxon>Actinomycetes</taxon>
        <taxon>Micromonosporales</taxon>
        <taxon>Micromonosporaceae</taxon>
        <taxon>Longispora</taxon>
    </lineage>
</organism>
<keyword evidence="3" id="KW-1185">Reference proteome</keyword>
<accession>A0A8J7G7Y3</accession>
<proteinExistence type="predicted"/>
<feature type="region of interest" description="Disordered" evidence="1">
    <location>
        <begin position="1"/>
        <end position="93"/>
    </location>
</feature>
<evidence type="ECO:0000313" key="3">
    <source>
        <dbReference type="Proteomes" id="UP000622552"/>
    </source>
</evidence>
<gene>
    <name evidence="2" type="ORF">IW245_000784</name>
</gene>
<dbReference type="AlphaFoldDB" id="A0A8J7G7Y3"/>
<comment type="caution">
    <text evidence="2">The sequence shown here is derived from an EMBL/GenBank/DDBJ whole genome shotgun (WGS) entry which is preliminary data.</text>
</comment>
<reference evidence="2" key="1">
    <citation type="submission" date="2020-11" db="EMBL/GenBank/DDBJ databases">
        <title>Sequencing the genomes of 1000 actinobacteria strains.</title>
        <authorList>
            <person name="Klenk H.-P."/>
        </authorList>
    </citation>
    <scope>NUCLEOTIDE SEQUENCE</scope>
    <source>
        <strain evidence="2">DSM 45356</strain>
    </source>
</reference>
<dbReference type="RefSeq" id="WP_231398644.1">
    <property type="nucleotide sequence ID" value="NZ_BONS01000023.1"/>
</dbReference>
<dbReference type="EMBL" id="JADOUF010000001">
    <property type="protein sequence ID" value="MBG6134590.1"/>
    <property type="molecule type" value="Genomic_DNA"/>
</dbReference>
<protein>
    <submittedName>
        <fullName evidence="2">Uncharacterized protein</fullName>
    </submittedName>
</protein>
<evidence type="ECO:0000256" key="1">
    <source>
        <dbReference type="SAM" id="MobiDB-lite"/>
    </source>
</evidence>
<feature type="compositionally biased region" description="Basic and acidic residues" evidence="1">
    <location>
        <begin position="58"/>
        <end position="72"/>
    </location>
</feature>
<dbReference type="Proteomes" id="UP000622552">
    <property type="component" value="Unassembled WGS sequence"/>
</dbReference>